<evidence type="ECO:0000313" key="4">
    <source>
        <dbReference type="EMBL" id="PWF48310.1"/>
    </source>
</evidence>
<dbReference type="Proteomes" id="UP000241421">
    <property type="component" value="Unassembled WGS sequence"/>
</dbReference>
<dbReference type="RefSeq" id="WP_106757660.1">
    <property type="nucleotide sequence ID" value="NZ_PXWF02000202.1"/>
</dbReference>
<dbReference type="OrthoDB" id="9181874at2"/>
<organism evidence="4 5">
    <name type="scientific">Massilia glaciei</name>
    <dbReference type="NCBI Taxonomy" id="1524097"/>
    <lineage>
        <taxon>Bacteria</taxon>
        <taxon>Pseudomonadati</taxon>
        <taxon>Pseudomonadota</taxon>
        <taxon>Betaproteobacteria</taxon>
        <taxon>Burkholderiales</taxon>
        <taxon>Oxalobacteraceae</taxon>
        <taxon>Telluria group</taxon>
        <taxon>Massilia</taxon>
    </lineage>
</organism>
<feature type="domain" description="DUF883" evidence="3">
    <location>
        <begin position="71"/>
        <end position="99"/>
    </location>
</feature>
<keyword evidence="5" id="KW-1185">Reference proteome</keyword>
<sequence length="105" mass="11120">MFGSNISTAGNEMKSMINEAERTLNEAKTTTGEKAEELRKKGLDLLSSSICKAQELEKMAITSAKDAAASTDKYVHQNPWSSIAVSGVVGAGIGMVLGMAIANRR</sequence>
<dbReference type="InterPro" id="IPR010279">
    <property type="entry name" value="YqjD/ElaB"/>
</dbReference>
<dbReference type="InterPro" id="IPR043605">
    <property type="entry name" value="DUF883_C"/>
</dbReference>
<evidence type="ECO:0000256" key="1">
    <source>
        <dbReference type="SAM" id="Coils"/>
    </source>
</evidence>
<evidence type="ECO:0000313" key="5">
    <source>
        <dbReference type="Proteomes" id="UP000241421"/>
    </source>
</evidence>
<dbReference type="PANTHER" id="PTHR35893">
    <property type="entry name" value="INNER MEMBRANE PROTEIN-RELATED"/>
    <property type="match status" value="1"/>
</dbReference>
<dbReference type="AlphaFoldDB" id="A0A2U2HLD1"/>
<feature type="coiled-coil region" evidence="1">
    <location>
        <begin position="10"/>
        <end position="37"/>
    </location>
</feature>
<evidence type="ECO:0000259" key="3">
    <source>
        <dbReference type="Pfam" id="PF19029"/>
    </source>
</evidence>
<keyword evidence="2" id="KW-1133">Transmembrane helix</keyword>
<keyword evidence="2" id="KW-0812">Transmembrane</keyword>
<dbReference type="PANTHER" id="PTHR35893:SF3">
    <property type="entry name" value="INNER MEMBRANE PROTEIN"/>
    <property type="match status" value="1"/>
</dbReference>
<accession>A0A2U2HLD1</accession>
<name>A0A2U2HLD1_9BURK</name>
<evidence type="ECO:0000256" key="2">
    <source>
        <dbReference type="SAM" id="Phobius"/>
    </source>
</evidence>
<comment type="caution">
    <text evidence="4">The sequence shown here is derived from an EMBL/GenBank/DDBJ whole genome shotgun (WGS) entry which is preliminary data.</text>
</comment>
<reference evidence="4 5" key="1">
    <citation type="submission" date="2018-04" db="EMBL/GenBank/DDBJ databases">
        <title>Massilia violaceinigra sp. nov., a novel purple-pigmented bacterium isolated from Tianshan glacier, Xinjiang, China.</title>
        <authorList>
            <person name="Wang H."/>
        </authorList>
    </citation>
    <scope>NUCLEOTIDE SEQUENCE [LARGE SCALE GENOMIC DNA]</scope>
    <source>
        <strain evidence="4 5">B448-2</strain>
    </source>
</reference>
<dbReference type="EMBL" id="PXWF02000202">
    <property type="protein sequence ID" value="PWF48310.1"/>
    <property type="molecule type" value="Genomic_DNA"/>
</dbReference>
<keyword evidence="1" id="KW-0175">Coiled coil</keyword>
<keyword evidence="2" id="KW-0472">Membrane</keyword>
<dbReference type="GO" id="GO:0043022">
    <property type="term" value="F:ribosome binding"/>
    <property type="evidence" value="ECO:0007669"/>
    <property type="project" value="InterPro"/>
</dbReference>
<gene>
    <name evidence="4" type="ORF">C7C56_012160</name>
</gene>
<protein>
    <submittedName>
        <fullName evidence="4">DUF883 domain-containing protein</fullName>
    </submittedName>
</protein>
<proteinExistence type="predicted"/>
<dbReference type="Pfam" id="PF19029">
    <property type="entry name" value="DUF883_C"/>
    <property type="match status" value="1"/>
</dbReference>
<feature type="transmembrane region" description="Helical" evidence="2">
    <location>
        <begin position="80"/>
        <end position="102"/>
    </location>
</feature>